<accession>A0A7W7HA40</accession>
<sequence length="414" mass="43300">MSLFSAVGVLATVVLTGLNSTGGPLLVAMTPAVERFTAGGPLFGTAVPGEQFRLGGRLLAAVTPAAERLTAGGPLFGTAPMGERLTVGRPLSRAVTPGIERLTVGGPGALVDADRLAIVRFDATAGQRLTVLAERRTLTAADNTDVIIRRIDEKVAEGTLLTTWSAASVDFTAPATAGYIIEIKPRVAEHGTVLVSLRGSTSGTLVPGGPPQKVTIGKPGERAFLTFPSPAKRRLTLVARRGTLPRQEYTDLKVTTPAGETEVLGALGEDSDYRTLDFDTTAGGVHTIEVNPDTTRTGTLTLQLVGSVSARLTLGAPPSRITLARAGERAYVTFRAKEGDQLRLTVRRGSLTTTDQTWVQLRTPLGLDAGSGTLTAEQPTASLAFSTSAGLYTIEIDPEGLDTGTLLLDLRQIP</sequence>
<evidence type="ECO:0000313" key="3">
    <source>
        <dbReference type="Proteomes" id="UP000590511"/>
    </source>
</evidence>
<organism evidence="2 3">
    <name type="scientific">Actinoplanes lobatus</name>
    <dbReference type="NCBI Taxonomy" id="113568"/>
    <lineage>
        <taxon>Bacteria</taxon>
        <taxon>Bacillati</taxon>
        <taxon>Actinomycetota</taxon>
        <taxon>Actinomycetes</taxon>
        <taxon>Micromonosporales</taxon>
        <taxon>Micromonosporaceae</taxon>
        <taxon>Actinoplanes</taxon>
    </lineage>
</organism>
<evidence type="ECO:0000313" key="2">
    <source>
        <dbReference type="EMBL" id="MBB4746811.1"/>
    </source>
</evidence>
<evidence type="ECO:0000313" key="4">
    <source>
        <dbReference type="Proteomes" id="UP000631312"/>
    </source>
</evidence>
<name>A0A7W7HA40_9ACTN</name>
<dbReference type="Proteomes" id="UP000590511">
    <property type="component" value="Unassembled WGS sequence"/>
</dbReference>
<reference evidence="2 3" key="1">
    <citation type="submission" date="2020-08" db="EMBL/GenBank/DDBJ databases">
        <title>Sequencing the genomes of 1000 actinobacteria strains.</title>
        <authorList>
            <person name="Klenk H.-P."/>
        </authorList>
    </citation>
    <scope>NUCLEOTIDE SEQUENCE [LARGE SCALE GENOMIC DNA]</scope>
    <source>
        <strain evidence="2 3">DSM 43150</strain>
    </source>
</reference>
<gene>
    <name evidence="1" type="ORF">Alo02nite_45330</name>
    <name evidence="2" type="ORF">BJ964_000972</name>
</gene>
<proteinExistence type="predicted"/>
<dbReference type="AlphaFoldDB" id="A0A7W7HA40"/>
<protein>
    <submittedName>
        <fullName evidence="2">Uncharacterized protein</fullName>
    </submittedName>
</protein>
<reference evidence="1 4" key="2">
    <citation type="submission" date="2021-01" db="EMBL/GenBank/DDBJ databases">
        <title>Whole genome shotgun sequence of Actinoplanes lobatus NBRC 12513.</title>
        <authorList>
            <person name="Komaki H."/>
            <person name="Tamura T."/>
        </authorList>
    </citation>
    <scope>NUCLEOTIDE SEQUENCE [LARGE SCALE GENOMIC DNA]</scope>
    <source>
        <strain evidence="1 4">NBRC 12513</strain>
    </source>
</reference>
<dbReference type="Proteomes" id="UP000631312">
    <property type="component" value="Unassembled WGS sequence"/>
</dbReference>
<dbReference type="EMBL" id="JACHNC010000001">
    <property type="protein sequence ID" value="MBB4746811.1"/>
    <property type="molecule type" value="Genomic_DNA"/>
</dbReference>
<dbReference type="EMBL" id="BOMP01000074">
    <property type="protein sequence ID" value="GIE41635.1"/>
    <property type="molecule type" value="Genomic_DNA"/>
</dbReference>
<keyword evidence="4" id="KW-1185">Reference proteome</keyword>
<comment type="caution">
    <text evidence="2">The sequence shown here is derived from an EMBL/GenBank/DDBJ whole genome shotgun (WGS) entry which is preliminary data.</text>
</comment>
<evidence type="ECO:0000313" key="1">
    <source>
        <dbReference type="EMBL" id="GIE41635.1"/>
    </source>
</evidence>
<dbReference type="RefSeq" id="WP_188119551.1">
    <property type="nucleotide sequence ID" value="NZ_BOMP01000074.1"/>
</dbReference>